<evidence type="ECO:0000313" key="6">
    <source>
        <dbReference type="Proteomes" id="UP001265301"/>
    </source>
</evidence>
<dbReference type="PANTHER" id="PTHR44942">
    <property type="entry name" value="METHYLTRANSF_11 DOMAIN-CONTAINING PROTEIN"/>
    <property type="match status" value="1"/>
</dbReference>
<keyword evidence="6" id="KW-1185">Reference proteome</keyword>
<dbReference type="Proteomes" id="UP001265301">
    <property type="component" value="Unassembled WGS sequence"/>
</dbReference>
<dbReference type="PANTHER" id="PTHR44942:SF4">
    <property type="entry name" value="METHYLTRANSFERASE TYPE 11 DOMAIN-CONTAINING PROTEIN"/>
    <property type="match status" value="1"/>
</dbReference>
<organism evidence="5 6">
    <name type="scientific">Enterococcus viikkiensis</name>
    <dbReference type="NCBI Taxonomy" id="930854"/>
    <lineage>
        <taxon>Bacteria</taxon>
        <taxon>Bacillati</taxon>
        <taxon>Bacillota</taxon>
        <taxon>Bacilli</taxon>
        <taxon>Lactobacillales</taxon>
        <taxon>Enterococcaceae</taxon>
        <taxon>Enterococcus</taxon>
    </lineage>
</organism>
<dbReference type="CDD" id="cd02440">
    <property type="entry name" value="AdoMet_MTases"/>
    <property type="match status" value="1"/>
</dbReference>
<dbReference type="RefSeq" id="WP_311818899.1">
    <property type="nucleotide sequence ID" value="NZ_JARQBN010000007.1"/>
</dbReference>
<accession>A0ABU3FPM0</accession>
<evidence type="ECO:0000256" key="3">
    <source>
        <dbReference type="ARBA" id="ARBA00022679"/>
    </source>
</evidence>
<comment type="caution">
    <text evidence="5">The sequence shown here is derived from an EMBL/GenBank/DDBJ whole genome shotgun (WGS) entry which is preliminary data.</text>
</comment>
<reference evidence="5 6" key="1">
    <citation type="submission" date="2023-03" db="EMBL/GenBank/DDBJ databases">
        <authorList>
            <person name="Shen W."/>
            <person name="Cai J."/>
        </authorList>
    </citation>
    <scope>NUCLEOTIDE SEQUENCE [LARGE SCALE GENOMIC DNA]</scope>
    <source>
        <strain evidence="5 6">B101</strain>
    </source>
</reference>
<dbReference type="Gene3D" id="3.40.50.150">
    <property type="entry name" value="Vaccinia Virus protein VP39"/>
    <property type="match status" value="1"/>
</dbReference>
<keyword evidence="2 5" id="KW-0489">Methyltransferase</keyword>
<dbReference type="SUPFAM" id="SSF53335">
    <property type="entry name" value="S-adenosyl-L-methionine-dependent methyltransferases"/>
    <property type="match status" value="1"/>
</dbReference>
<comment type="similarity">
    <text evidence="1">Belongs to the methyltransferase superfamily.</text>
</comment>
<proteinExistence type="inferred from homology"/>
<dbReference type="EMBL" id="JARQBN010000007">
    <property type="protein sequence ID" value="MDT2827851.1"/>
    <property type="molecule type" value="Genomic_DNA"/>
</dbReference>
<evidence type="ECO:0000313" key="5">
    <source>
        <dbReference type="EMBL" id="MDT2827851.1"/>
    </source>
</evidence>
<dbReference type="InterPro" id="IPR029063">
    <property type="entry name" value="SAM-dependent_MTases_sf"/>
</dbReference>
<evidence type="ECO:0000256" key="2">
    <source>
        <dbReference type="ARBA" id="ARBA00022603"/>
    </source>
</evidence>
<dbReference type="InterPro" id="IPR013216">
    <property type="entry name" value="Methyltransf_11"/>
</dbReference>
<evidence type="ECO:0000259" key="4">
    <source>
        <dbReference type="Pfam" id="PF08241"/>
    </source>
</evidence>
<dbReference type="GO" id="GO:0008168">
    <property type="term" value="F:methyltransferase activity"/>
    <property type="evidence" value="ECO:0007669"/>
    <property type="project" value="UniProtKB-KW"/>
</dbReference>
<sequence>MFDGGAGTGFLTMPLAKQAERVIAFDQSEKMLELIEKRAVEQHLENITRMSGDIKKIELPDNSVDVAIVSMMIHEVDPFQEALKELTRIIKPDGQLIILEFEEEAHVNGGHRIPSQVMKKSLEKLQLPILKQAFPAEGIYLFNVGKNK</sequence>
<dbReference type="Pfam" id="PF08241">
    <property type="entry name" value="Methyltransf_11"/>
    <property type="match status" value="1"/>
</dbReference>
<feature type="domain" description="Methyltransferase type 11" evidence="4">
    <location>
        <begin position="3"/>
        <end position="98"/>
    </location>
</feature>
<dbReference type="GO" id="GO:0032259">
    <property type="term" value="P:methylation"/>
    <property type="evidence" value="ECO:0007669"/>
    <property type="project" value="UniProtKB-KW"/>
</dbReference>
<dbReference type="InterPro" id="IPR051052">
    <property type="entry name" value="Diverse_substrate_MTase"/>
</dbReference>
<gene>
    <name evidence="5" type="ORF">P7H59_05195</name>
</gene>
<evidence type="ECO:0000256" key="1">
    <source>
        <dbReference type="ARBA" id="ARBA00008361"/>
    </source>
</evidence>
<protein>
    <submittedName>
        <fullName evidence="5">Class I SAM-dependent methyltransferase</fullName>
    </submittedName>
</protein>
<keyword evidence="3" id="KW-0808">Transferase</keyword>
<name>A0ABU3FPM0_9ENTE</name>